<evidence type="ECO:0000313" key="2">
    <source>
        <dbReference type="WBParaSite" id="ES5_v2.g11230.t1"/>
    </source>
</evidence>
<proteinExistence type="predicted"/>
<organism evidence="1 2">
    <name type="scientific">Panagrolaimus sp. ES5</name>
    <dbReference type="NCBI Taxonomy" id="591445"/>
    <lineage>
        <taxon>Eukaryota</taxon>
        <taxon>Metazoa</taxon>
        <taxon>Ecdysozoa</taxon>
        <taxon>Nematoda</taxon>
        <taxon>Chromadorea</taxon>
        <taxon>Rhabditida</taxon>
        <taxon>Tylenchina</taxon>
        <taxon>Panagrolaimomorpha</taxon>
        <taxon>Panagrolaimoidea</taxon>
        <taxon>Panagrolaimidae</taxon>
        <taxon>Panagrolaimus</taxon>
    </lineage>
</organism>
<name>A0AC34F303_9BILA</name>
<dbReference type="Proteomes" id="UP000887579">
    <property type="component" value="Unplaced"/>
</dbReference>
<dbReference type="WBParaSite" id="ES5_v2.g11230.t1">
    <property type="protein sequence ID" value="ES5_v2.g11230.t1"/>
    <property type="gene ID" value="ES5_v2.g11230"/>
</dbReference>
<sequence length="237" mass="27120">MEGYDVSNVDIADNESCISFKENNPLTKVDSSFLPDMENDEATKEQRKSAAISELKTVSFLASQPSLGNHGNPLSSDSGLVSLMKERDQYRQQAVTYVKMMEEMLKEQQAFVEKAKQYHIKVNYFQQEQQRTADTIKVIQDRYRGLQSDAEQKILEADERIDEMQKQHDNDAVTMRYKLLQQEVKMKSLDSQIRTLQTERLELLDMCDELVAKTGGRLSTDDADKTVTIVPLNVPDL</sequence>
<accession>A0AC34F303</accession>
<reference evidence="2" key="1">
    <citation type="submission" date="2022-11" db="UniProtKB">
        <authorList>
            <consortium name="WormBaseParasite"/>
        </authorList>
    </citation>
    <scope>IDENTIFICATION</scope>
</reference>
<protein>
    <submittedName>
        <fullName evidence="2">Transforming acidic coiled-coil-containing protein C-terminal domain-containing protein</fullName>
    </submittedName>
</protein>
<evidence type="ECO:0000313" key="1">
    <source>
        <dbReference type="Proteomes" id="UP000887579"/>
    </source>
</evidence>